<evidence type="ECO:0000313" key="2">
    <source>
        <dbReference type="EMBL" id="CAD7091952.1"/>
    </source>
</evidence>
<reference evidence="2 3" key="1">
    <citation type="submission" date="2020-11" db="EMBL/GenBank/DDBJ databases">
        <authorList>
            <person name="Wallbank WR R."/>
            <person name="Pardo Diaz C."/>
            <person name="Kozak K."/>
            <person name="Martin S."/>
            <person name="Jiggins C."/>
            <person name="Moest M."/>
            <person name="Warren A I."/>
            <person name="Generalovic N T."/>
            <person name="Byers J.R.P. K."/>
            <person name="Montejo-Kovacevich G."/>
            <person name="Yen C E."/>
        </authorList>
    </citation>
    <scope>NUCLEOTIDE SEQUENCE [LARGE SCALE GENOMIC DNA]</scope>
</reference>
<dbReference type="SMART" id="SM00185">
    <property type="entry name" value="ARM"/>
    <property type="match status" value="4"/>
</dbReference>
<proteinExistence type="predicted"/>
<dbReference type="InterPro" id="IPR011989">
    <property type="entry name" value="ARM-like"/>
</dbReference>
<sequence>MAKFILQETFNDAVKENIVEFSMSPDEAREETVKQFEAQGVNLGNIIKDLTFNGETGQPILKEALDRLKGHISTESPLETPVLINNLEILESECNKSVPHRVLAGKLAAHEVLISILEKEISKPDLNTDLLHKALVAAIALTNHQPDIFDAEDLAIAIKILETQKDPILIRDVLQWLAKCCIMHEMNRQSIVGADVIDKLKPLIRLKNAEILRDVCTVFRCLVLDDDIRVEFGHAHEHGKLLANAVLIDLTKLLSEYEDKNVICDILLTIASLIVRHEFCVMVEDAGGLTFALDLLKKYPESLKVCGESLKFLRALAGHDGVKHHIVQQGAAPLIHNVLNIHKKNETLAKVALICVSTLTLRVKENSLAFFETAIPETIVETMKIHANSKIVQRNAAWAIRNMVSRCRDQCESFLSCGAEDLLNAAMTAHPTIQQDLKSALRDLGCKVDLKEEWTGTAKIKIAN</sequence>
<dbReference type="PANTHER" id="PTHR22895:SF0">
    <property type="entry name" value="ARMADILLO REPEAT-CONTAINING PROTEIN 6"/>
    <property type="match status" value="1"/>
</dbReference>
<dbReference type="OMA" id="THKQPDL"/>
<dbReference type="InParanoid" id="A0A7R8Z3H1"/>
<dbReference type="InterPro" id="IPR000225">
    <property type="entry name" value="Armadillo"/>
</dbReference>
<dbReference type="Proteomes" id="UP000594454">
    <property type="component" value="Chromosome 6"/>
</dbReference>
<dbReference type="SUPFAM" id="SSF48371">
    <property type="entry name" value="ARM repeat"/>
    <property type="match status" value="1"/>
</dbReference>
<dbReference type="EMBL" id="LR899014">
    <property type="protein sequence ID" value="CAD7091952.1"/>
    <property type="molecule type" value="Genomic_DNA"/>
</dbReference>
<dbReference type="FunCoup" id="A0A7R8Z3H1">
    <property type="interactions" value="1975"/>
</dbReference>
<accession>A0A7R8Z3H1</accession>
<evidence type="ECO:0008006" key="4">
    <source>
        <dbReference type="Google" id="ProtNLM"/>
    </source>
</evidence>
<evidence type="ECO:0000313" key="3">
    <source>
        <dbReference type="Proteomes" id="UP000594454"/>
    </source>
</evidence>
<dbReference type="PANTHER" id="PTHR22895">
    <property type="entry name" value="ARMADILLO REPEAT-CONTAINING PROTEIN 6"/>
    <property type="match status" value="1"/>
</dbReference>
<dbReference type="OrthoDB" id="449062at2759"/>
<dbReference type="Gene3D" id="1.25.10.10">
    <property type="entry name" value="Leucine-rich Repeat Variant"/>
    <property type="match status" value="2"/>
</dbReference>
<keyword evidence="1" id="KW-0677">Repeat</keyword>
<dbReference type="AlphaFoldDB" id="A0A7R8Z3H1"/>
<organism evidence="2 3">
    <name type="scientific">Hermetia illucens</name>
    <name type="common">Black soldier fly</name>
    <dbReference type="NCBI Taxonomy" id="343691"/>
    <lineage>
        <taxon>Eukaryota</taxon>
        <taxon>Metazoa</taxon>
        <taxon>Ecdysozoa</taxon>
        <taxon>Arthropoda</taxon>
        <taxon>Hexapoda</taxon>
        <taxon>Insecta</taxon>
        <taxon>Pterygota</taxon>
        <taxon>Neoptera</taxon>
        <taxon>Endopterygota</taxon>
        <taxon>Diptera</taxon>
        <taxon>Brachycera</taxon>
        <taxon>Stratiomyomorpha</taxon>
        <taxon>Stratiomyidae</taxon>
        <taxon>Hermetiinae</taxon>
        <taxon>Hermetia</taxon>
    </lineage>
</organism>
<evidence type="ECO:0000256" key="1">
    <source>
        <dbReference type="ARBA" id="ARBA00022737"/>
    </source>
</evidence>
<dbReference type="GO" id="GO:0002244">
    <property type="term" value="P:hematopoietic progenitor cell differentiation"/>
    <property type="evidence" value="ECO:0007669"/>
    <property type="project" value="TreeGrafter"/>
</dbReference>
<keyword evidence="3" id="KW-1185">Reference proteome</keyword>
<name>A0A7R8Z3H1_HERIL</name>
<dbReference type="InterPro" id="IPR016024">
    <property type="entry name" value="ARM-type_fold"/>
</dbReference>
<gene>
    <name evidence="2" type="ORF">HERILL_LOCUS14348</name>
</gene>
<protein>
    <recommendedName>
        <fullName evidence="4">Armadillo repeat-containing protein 6</fullName>
    </recommendedName>
</protein>